<dbReference type="RefSeq" id="WP_190424331.1">
    <property type="nucleotide sequence ID" value="NZ_JAAOCA010000032.1"/>
</dbReference>
<dbReference type="Gene3D" id="1.10.10.1130">
    <property type="entry name" value="Uncharacterised protein PF10982, DUF2789"/>
    <property type="match status" value="1"/>
</dbReference>
<proteinExistence type="predicted"/>
<protein>
    <submittedName>
        <fullName evidence="1">DUF2789 domain-containing protein</fullName>
    </submittedName>
</protein>
<accession>A0ABR7Z7L4</accession>
<dbReference type="Proteomes" id="UP000805841">
    <property type="component" value="Unassembled WGS sequence"/>
</dbReference>
<dbReference type="Pfam" id="PF10982">
    <property type="entry name" value="DUF2789"/>
    <property type="match status" value="1"/>
</dbReference>
<name>A0ABR7Z7L4_9PSED</name>
<keyword evidence="2" id="KW-1185">Reference proteome</keyword>
<evidence type="ECO:0000313" key="1">
    <source>
        <dbReference type="EMBL" id="MBD1601258.1"/>
    </source>
</evidence>
<gene>
    <name evidence="1" type="ORF">HAQ05_21500</name>
</gene>
<sequence>MELETRDLSTLFQQLGLDNTAEEIDLFIEQHQLQKDVKMTEADFWKPAQSDFLKQAIMADSPDALWVDELNVRLHANANADANTSADEKRSASR</sequence>
<reference evidence="1 2" key="1">
    <citation type="journal article" date="2020" name="Insects">
        <title>Bacteria Belonging to Pseudomonas typographi sp. nov. from the Bark Beetle Ips typographus Have Genomic Potential to Aid in the Host Ecology.</title>
        <authorList>
            <person name="Peral-Aranega E."/>
            <person name="Saati-Santamaria Z."/>
            <person name="Kolarik M."/>
            <person name="Rivas R."/>
            <person name="Garcia-Fraile P."/>
        </authorList>
    </citation>
    <scope>NUCLEOTIDE SEQUENCE [LARGE SCALE GENOMIC DNA]</scope>
    <source>
        <strain evidence="1 2">CA3A</strain>
    </source>
</reference>
<evidence type="ECO:0000313" key="2">
    <source>
        <dbReference type="Proteomes" id="UP000805841"/>
    </source>
</evidence>
<dbReference type="InterPro" id="IPR021250">
    <property type="entry name" value="DUF2789"/>
</dbReference>
<dbReference type="InterPro" id="IPR038086">
    <property type="entry name" value="DUF2789_sf"/>
</dbReference>
<comment type="caution">
    <text evidence="1">The sequence shown here is derived from an EMBL/GenBank/DDBJ whole genome shotgun (WGS) entry which is preliminary data.</text>
</comment>
<dbReference type="EMBL" id="JAAOCA010000032">
    <property type="protein sequence ID" value="MBD1601258.1"/>
    <property type="molecule type" value="Genomic_DNA"/>
</dbReference>
<organism evidence="1 2">
    <name type="scientific">Pseudomonas typographi</name>
    <dbReference type="NCBI Taxonomy" id="2715964"/>
    <lineage>
        <taxon>Bacteria</taxon>
        <taxon>Pseudomonadati</taxon>
        <taxon>Pseudomonadota</taxon>
        <taxon>Gammaproteobacteria</taxon>
        <taxon>Pseudomonadales</taxon>
        <taxon>Pseudomonadaceae</taxon>
        <taxon>Pseudomonas</taxon>
    </lineage>
</organism>